<dbReference type="PROSITE" id="PS00337">
    <property type="entry name" value="BETA_LACTAMASE_D"/>
    <property type="match status" value="1"/>
</dbReference>
<dbReference type="NCBIfam" id="NF000270">
    <property type="entry name" value="bla_class_D_alt"/>
    <property type="match status" value="1"/>
</dbReference>
<evidence type="ECO:0000259" key="7">
    <source>
        <dbReference type="Pfam" id="PF00905"/>
    </source>
</evidence>
<organism evidence="8 9">
    <name type="scientific">Herbaspirillum rhizosphaerae</name>
    <dbReference type="NCBI Taxonomy" id="346179"/>
    <lineage>
        <taxon>Bacteria</taxon>
        <taxon>Pseudomonadati</taxon>
        <taxon>Pseudomonadota</taxon>
        <taxon>Betaproteobacteria</taxon>
        <taxon>Burkholderiales</taxon>
        <taxon>Oxalobacteraceae</taxon>
        <taxon>Herbaspirillum</taxon>
    </lineage>
</organism>
<keyword evidence="3" id="KW-0732">Signal</keyword>
<dbReference type="EC" id="3.5.2.6" evidence="2 6"/>
<evidence type="ECO:0000256" key="5">
    <source>
        <dbReference type="ARBA" id="ARBA00023251"/>
    </source>
</evidence>
<accession>A0ABW8ZBR7</accession>
<dbReference type="InterPro" id="IPR001460">
    <property type="entry name" value="PCN-bd_Tpept"/>
</dbReference>
<evidence type="ECO:0000313" key="9">
    <source>
        <dbReference type="Proteomes" id="UP001629214"/>
    </source>
</evidence>
<reference evidence="8 9" key="1">
    <citation type="journal article" date="2024" name="Chem. Sci.">
        <title>Discovery of megapolipeptins by genome mining of a Burkholderiales bacteria collection.</title>
        <authorList>
            <person name="Paulo B.S."/>
            <person name="Recchia M.J.J."/>
            <person name="Lee S."/>
            <person name="Fergusson C.H."/>
            <person name="Romanowski S.B."/>
            <person name="Hernandez A."/>
            <person name="Krull N."/>
            <person name="Liu D.Y."/>
            <person name="Cavanagh H."/>
            <person name="Bos A."/>
            <person name="Gray C.A."/>
            <person name="Murphy B.T."/>
            <person name="Linington R.G."/>
            <person name="Eustaquio A.S."/>
        </authorList>
    </citation>
    <scope>NUCLEOTIDE SEQUENCE [LARGE SCALE GENOMIC DNA]</scope>
    <source>
        <strain evidence="8 9">RL21-008-BIB-B</strain>
    </source>
</reference>
<name>A0ABW8ZBR7_9BURK</name>
<comment type="similarity">
    <text evidence="1 6">Belongs to the class-D beta-lactamase family.</text>
</comment>
<evidence type="ECO:0000313" key="8">
    <source>
        <dbReference type="EMBL" id="MFL9879828.1"/>
    </source>
</evidence>
<dbReference type="RefSeq" id="WP_408168922.1">
    <property type="nucleotide sequence ID" value="NZ_JAQQFR010000010.1"/>
</dbReference>
<dbReference type="Gene3D" id="3.40.710.10">
    <property type="entry name" value="DD-peptidase/beta-lactamase superfamily"/>
    <property type="match status" value="1"/>
</dbReference>
<feature type="domain" description="Penicillin-binding protein transpeptidase" evidence="7">
    <location>
        <begin position="41"/>
        <end position="265"/>
    </location>
</feature>
<dbReference type="SUPFAM" id="SSF56601">
    <property type="entry name" value="beta-lactamase/transpeptidase-like"/>
    <property type="match status" value="1"/>
</dbReference>
<keyword evidence="5 6" id="KW-0046">Antibiotic resistance</keyword>
<gene>
    <name evidence="8" type="primary">blaOXA</name>
    <name evidence="8" type="ORF">PQR63_15620</name>
</gene>
<dbReference type="Pfam" id="PF00905">
    <property type="entry name" value="Transpeptidase"/>
    <property type="match status" value="1"/>
</dbReference>
<evidence type="ECO:0000256" key="4">
    <source>
        <dbReference type="ARBA" id="ARBA00022801"/>
    </source>
</evidence>
<protein>
    <recommendedName>
        <fullName evidence="2 6">Beta-lactamase</fullName>
        <ecNumber evidence="2 6">3.5.2.6</ecNumber>
    </recommendedName>
</protein>
<keyword evidence="9" id="KW-1185">Reference proteome</keyword>
<evidence type="ECO:0000256" key="2">
    <source>
        <dbReference type="ARBA" id="ARBA00012865"/>
    </source>
</evidence>
<dbReference type="Proteomes" id="UP001629214">
    <property type="component" value="Unassembled WGS sequence"/>
</dbReference>
<keyword evidence="4 6" id="KW-0378">Hydrolase</keyword>
<comment type="catalytic activity">
    <reaction evidence="6">
        <text>a beta-lactam + H2O = a substituted beta-amino acid</text>
        <dbReference type="Rhea" id="RHEA:20401"/>
        <dbReference type="ChEBI" id="CHEBI:15377"/>
        <dbReference type="ChEBI" id="CHEBI:35627"/>
        <dbReference type="ChEBI" id="CHEBI:140347"/>
        <dbReference type="EC" id="3.5.2.6"/>
    </reaction>
</comment>
<evidence type="ECO:0000256" key="1">
    <source>
        <dbReference type="ARBA" id="ARBA00007898"/>
    </source>
</evidence>
<evidence type="ECO:0000256" key="3">
    <source>
        <dbReference type="ARBA" id="ARBA00022729"/>
    </source>
</evidence>
<evidence type="ECO:0000256" key="6">
    <source>
        <dbReference type="RuleBase" id="RU361140"/>
    </source>
</evidence>
<dbReference type="InterPro" id="IPR002137">
    <property type="entry name" value="Beta-lactam_class-D_AS"/>
</dbReference>
<dbReference type="InterPro" id="IPR012338">
    <property type="entry name" value="Beta-lactam/transpept-like"/>
</dbReference>
<proteinExistence type="inferred from homology"/>
<dbReference type="GO" id="GO:0008800">
    <property type="term" value="F:beta-lactamase activity"/>
    <property type="evidence" value="ECO:0007669"/>
    <property type="project" value="UniProtKB-EC"/>
</dbReference>
<comment type="caution">
    <text evidence="8">The sequence shown here is derived from an EMBL/GenBank/DDBJ whole genome shotgun (WGS) entry which is preliminary data.</text>
</comment>
<sequence length="278" mass="30716">MFYVIAAVFAVGASLFVAETEAKTICTIVADASHISDAGITAPILQQGNCTERFTPASTFKVALSLMGFDAGFLKDEHAPSIPFREGYTYWGNPAWRQPTDPAAWMKYSVVWYSQQITHGIGAASMQKYVDAFRYGNRDFSGDAGKNNALDRAWISSSLKISPQEQAQFLAKIVNRKLPVDAHAIDMTTSIMKLGPLPEGSDDGWQIYGKTGAAAPQRADGSYDKAHFYGWFIGWVNKGGRTRVFVRLIQEEKEEKISAGIRNRDAFLKELPSLLDKN</sequence>
<dbReference type="EMBL" id="JAQQFR010000010">
    <property type="protein sequence ID" value="MFL9879828.1"/>
    <property type="molecule type" value="Genomic_DNA"/>
</dbReference>